<reference evidence="1" key="1">
    <citation type="submission" date="2020-08" db="EMBL/GenBank/DDBJ databases">
        <title>Multicomponent nature underlies the extraordinary mechanical properties of spider dragline silk.</title>
        <authorList>
            <person name="Kono N."/>
            <person name="Nakamura H."/>
            <person name="Mori M."/>
            <person name="Yoshida Y."/>
            <person name="Ohtoshi R."/>
            <person name="Malay A.D."/>
            <person name="Moran D.A.P."/>
            <person name="Tomita M."/>
            <person name="Numata K."/>
            <person name="Arakawa K."/>
        </authorList>
    </citation>
    <scope>NUCLEOTIDE SEQUENCE</scope>
</reference>
<dbReference type="AlphaFoldDB" id="A0A8X6QRE4"/>
<evidence type="ECO:0000313" key="2">
    <source>
        <dbReference type="Proteomes" id="UP000887013"/>
    </source>
</evidence>
<comment type="caution">
    <text evidence="1">The sequence shown here is derived from an EMBL/GenBank/DDBJ whole genome shotgun (WGS) entry which is preliminary data.</text>
</comment>
<sequence>MSECFVRFTSNTDETGDRENIEYYTLLNTRKNLHPGKTTAQVQEETDSILLTFHFISYLKNPEFSSKLQNRLTLRSITEKSVTFVSPPGSILSPEPPSSLTEVKPSGFGLKPNVLRAQPTAKTDFFALSYQFGKRRMHFDTPENEWVGEEDIEKT</sequence>
<accession>A0A8X6QRE4</accession>
<proteinExistence type="predicted"/>
<organism evidence="1 2">
    <name type="scientific">Nephila pilipes</name>
    <name type="common">Giant wood spider</name>
    <name type="synonym">Nephila maculata</name>
    <dbReference type="NCBI Taxonomy" id="299642"/>
    <lineage>
        <taxon>Eukaryota</taxon>
        <taxon>Metazoa</taxon>
        <taxon>Ecdysozoa</taxon>
        <taxon>Arthropoda</taxon>
        <taxon>Chelicerata</taxon>
        <taxon>Arachnida</taxon>
        <taxon>Araneae</taxon>
        <taxon>Araneomorphae</taxon>
        <taxon>Entelegynae</taxon>
        <taxon>Araneoidea</taxon>
        <taxon>Nephilidae</taxon>
        <taxon>Nephila</taxon>
    </lineage>
</organism>
<name>A0A8X6QRE4_NEPPI</name>
<gene>
    <name evidence="1" type="ORF">NPIL_269541</name>
</gene>
<dbReference type="EMBL" id="BMAW01035748">
    <property type="protein sequence ID" value="GFU41011.1"/>
    <property type="molecule type" value="Genomic_DNA"/>
</dbReference>
<evidence type="ECO:0000313" key="1">
    <source>
        <dbReference type="EMBL" id="GFU41011.1"/>
    </source>
</evidence>
<protein>
    <submittedName>
        <fullName evidence="1">Uncharacterized protein</fullName>
    </submittedName>
</protein>
<dbReference type="Proteomes" id="UP000887013">
    <property type="component" value="Unassembled WGS sequence"/>
</dbReference>
<keyword evidence="2" id="KW-1185">Reference proteome</keyword>